<reference evidence="1 2" key="1">
    <citation type="journal article" date="2013" name="Nat. Commun.">
        <title>The evolution and pathogenic mechanisms of the rice sheath blight pathogen.</title>
        <authorList>
            <person name="Zheng A."/>
            <person name="Lin R."/>
            <person name="Xu L."/>
            <person name="Qin P."/>
            <person name="Tang C."/>
            <person name="Ai P."/>
            <person name="Zhang D."/>
            <person name="Liu Y."/>
            <person name="Sun Z."/>
            <person name="Feng H."/>
            <person name="Wang Y."/>
            <person name="Chen Y."/>
            <person name="Liang X."/>
            <person name="Fu R."/>
            <person name="Li Q."/>
            <person name="Zhang J."/>
            <person name="Yu X."/>
            <person name="Xie Z."/>
            <person name="Ding L."/>
            <person name="Guan P."/>
            <person name="Tang J."/>
            <person name="Liang Y."/>
            <person name="Wang S."/>
            <person name="Deng Q."/>
            <person name="Li S."/>
            <person name="Zhu J."/>
            <person name="Wang L."/>
            <person name="Liu H."/>
            <person name="Li P."/>
        </authorList>
    </citation>
    <scope>NUCLEOTIDE SEQUENCE [LARGE SCALE GENOMIC DNA]</scope>
    <source>
        <strain evidence="2">AG-1 IA</strain>
    </source>
</reference>
<proteinExistence type="predicted"/>
<organism evidence="1 2">
    <name type="scientific">Thanatephorus cucumeris (strain AG1-IA)</name>
    <name type="common">Rice sheath blight fungus</name>
    <name type="synonym">Rhizoctonia solani</name>
    <dbReference type="NCBI Taxonomy" id="983506"/>
    <lineage>
        <taxon>Eukaryota</taxon>
        <taxon>Fungi</taxon>
        <taxon>Dikarya</taxon>
        <taxon>Basidiomycota</taxon>
        <taxon>Agaricomycotina</taxon>
        <taxon>Agaricomycetes</taxon>
        <taxon>Cantharellales</taxon>
        <taxon>Ceratobasidiaceae</taxon>
        <taxon>Rhizoctonia</taxon>
        <taxon>Rhizoctonia solani AG-1</taxon>
    </lineage>
</organism>
<gene>
    <name evidence="1" type="ORF">AG1IA_08802</name>
</gene>
<evidence type="ECO:0000313" key="1">
    <source>
        <dbReference type="EMBL" id="ELU37168.1"/>
    </source>
</evidence>
<protein>
    <submittedName>
        <fullName evidence="1">Uncharacterized protein</fullName>
    </submittedName>
</protein>
<name>L8WK30_THACA</name>
<sequence>MGLSLQPFGSPYVKGRDCLKESGLPFRILPEWFRCRPLVSSVAPPVHQQEQLEAFLNLRLSASNKILGIDPRDYTLAVPALSAMNSGSMETPYDVQFCQASALRNTKSTARWQTSMSCRYGLIEMVVGSASTPHTTPNFSSRESTLRANQFTVVNVFLPNIENWANPIIKLLPMSAPLANLPLSTTAYGSIRLLASTPTVHFAIVASTVEFCNGTRGGYKTYTGPPRPGSCPLLLSASLTRFPRFFCQSCPPTPSRVRPDLAAHPARSVAWSPPLFPPLPAQRNVHSIPELLSPYFAYRKARVAPPPHGLHFNPYKLDEELRAILFGQSLVRATAELAQPSLATWEFV</sequence>
<keyword evidence="2" id="KW-1185">Reference proteome</keyword>
<dbReference type="AlphaFoldDB" id="L8WK30"/>
<dbReference type="EMBL" id="AFRT01002831">
    <property type="protein sequence ID" value="ELU37168.1"/>
    <property type="molecule type" value="Genomic_DNA"/>
</dbReference>
<dbReference type="HOGENOM" id="CLU_797352_0_0_1"/>
<accession>L8WK30</accession>
<dbReference type="Proteomes" id="UP000011668">
    <property type="component" value="Unassembled WGS sequence"/>
</dbReference>
<evidence type="ECO:0000313" key="2">
    <source>
        <dbReference type="Proteomes" id="UP000011668"/>
    </source>
</evidence>
<comment type="caution">
    <text evidence="1">The sequence shown here is derived from an EMBL/GenBank/DDBJ whole genome shotgun (WGS) entry which is preliminary data.</text>
</comment>